<evidence type="ECO:0000313" key="3">
    <source>
        <dbReference type="Proteomes" id="UP000268007"/>
    </source>
</evidence>
<organism evidence="2 3">
    <name type="scientific">Mucilaginibacter gracilis</name>
    <dbReference type="NCBI Taxonomy" id="423350"/>
    <lineage>
        <taxon>Bacteria</taxon>
        <taxon>Pseudomonadati</taxon>
        <taxon>Bacteroidota</taxon>
        <taxon>Sphingobacteriia</taxon>
        <taxon>Sphingobacteriales</taxon>
        <taxon>Sphingobacteriaceae</taxon>
        <taxon>Mucilaginibacter</taxon>
    </lineage>
</organism>
<comment type="caution">
    <text evidence="2">The sequence shown here is derived from an EMBL/GenBank/DDBJ whole genome shotgun (WGS) entry which is preliminary data.</text>
</comment>
<protein>
    <submittedName>
        <fullName evidence="2">Type I restriction and modification enzyme subunit R-like protein</fullName>
    </submittedName>
</protein>
<reference evidence="2 3" key="1">
    <citation type="submission" date="2018-10" db="EMBL/GenBank/DDBJ databases">
        <title>Genomic Encyclopedia of Archaeal and Bacterial Type Strains, Phase II (KMG-II): from individual species to whole genera.</title>
        <authorList>
            <person name="Goeker M."/>
        </authorList>
    </citation>
    <scope>NUCLEOTIDE SEQUENCE [LARGE SCALE GENOMIC DNA]</scope>
    <source>
        <strain evidence="2 3">DSM 18602</strain>
    </source>
</reference>
<dbReference type="EMBL" id="RBKU01000001">
    <property type="protein sequence ID" value="RKR80089.1"/>
    <property type="molecule type" value="Genomic_DNA"/>
</dbReference>
<dbReference type="InterPro" id="IPR027417">
    <property type="entry name" value="P-loop_NTPase"/>
</dbReference>
<proteinExistence type="predicted"/>
<evidence type="ECO:0000313" key="2">
    <source>
        <dbReference type="EMBL" id="RKR80089.1"/>
    </source>
</evidence>
<sequence>MGKLFDEFGNLSFHNEAEVSQNFILPLLQTYLGYALQEILPEHYYAAKDVYSGVKFSEGGSKSLNHRPDFVICLDGDAMKPKFIIDSKGPNEGIDDHLGQLRSYAISVGKNFLMMTNGKELKVYDVNTLLFYSADISDLQIKLSYLVELLGRDNQAMKSDIHILKEFNYEYAISGAGVSLADQELQRKKVILADFQPYLRKVSTDFMNWHLPTQHFQAINNLEARKIDPNLLLSFHSHTSKDDRLPDKSPLKLQQIESDDAVRIKLIVGETGSGKTSLLRYLAYKAAQFCIDYQETRIPIFVSLREIGHGYKLEDLILAGLNRNGYSCTSFFDLPDKNDFIFYLDAFDEIGEDFRPEVFTAIQNLSHKSFCYISTRPNALPAFRPSATFDLLPISETQIKEIVRQHIDSRYYEFQRQIDDHNLRAESGNILLLLFLISLFKESGTLPGTVSKIIAAIVARVKIWQDGKNLQHQAVKWEVLESLLASLAFELFHSGEIALTLAGTERLLLIALPELEKQRKLPPGMTTAEVLDIIAKTGLLIVNHDHLYFWHRLFLNHFAALGLKAKYLQDSNTISTLIADERWNVVIVGLAALLPSVTGVVSQLENNLWLSGYCLVENNNCGDNEAGRIIAKLIQQTNSSVPDVRQKAARYLSVIDLAPARQFFFDVFAGDYPADIKMIALSTIGKTRSSEARAIIYQQLDWEESSFLMGPSAQAHVARGLYYYDETEHLQIVSNWKKTMNYLMDQECKNIFIELYSQNRLTPQLIAALKDLYIDEYKAKGHGMEKLGALAKILSLVPDDVFAAKILDLPFIDKELSKVDSIYELLKEYRSQAVIELVIAKLFDSGEEHYIVEKLAEIIVDSAYDVPKETFFKLITHSDSNIASHAIGALKRFSYAEVKEVVEQHLYAEQPQLQSWAVRVLVDNGEIVRLVRSQKFPHKFFTPGAHTLLKGVRRFHLTEALPLMERVFEALAENKRYESEVTLAMDLAGSYYFLGTIKKHTEIVSWFFDGISFLQKSDNLHFHLMRHLKYIEPELAVAVADCYFRTYFPDGDPIRFKTGVFLDAIDDLGQYALVPRVKQIAEALLSDAKQARTHAGYELERPMRSLVKLVTSADEDWILERLDDMNYNDGFEFPQLRRAAECLAFAGTTKALSYLRQIAKQHSENEIILNVCQNAYEQICSREKILFANGDLLQVRNT</sequence>
<dbReference type="Proteomes" id="UP000268007">
    <property type="component" value="Unassembled WGS sequence"/>
</dbReference>
<gene>
    <name evidence="2" type="ORF">BDD43_0182</name>
</gene>
<dbReference type="Gene3D" id="3.40.50.300">
    <property type="entry name" value="P-loop containing nucleotide triphosphate hydrolases"/>
    <property type="match status" value="1"/>
</dbReference>
<dbReference type="OrthoDB" id="720896at2"/>
<name>A0A495IW44_9SPHI</name>
<dbReference type="SUPFAM" id="SSF52540">
    <property type="entry name" value="P-loop containing nucleoside triphosphate hydrolases"/>
    <property type="match status" value="1"/>
</dbReference>
<keyword evidence="3" id="KW-1185">Reference proteome</keyword>
<dbReference type="RefSeq" id="WP_121195747.1">
    <property type="nucleotide sequence ID" value="NZ_RBKU01000001.1"/>
</dbReference>
<dbReference type="AlphaFoldDB" id="A0A495IW44"/>
<dbReference type="Pfam" id="PF05729">
    <property type="entry name" value="NACHT"/>
    <property type="match status" value="1"/>
</dbReference>
<dbReference type="CDD" id="cd00882">
    <property type="entry name" value="Ras_like_GTPase"/>
    <property type="match status" value="1"/>
</dbReference>
<feature type="domain" description="NACHT" evidence="1">
    <location>
        <begin position="266"/>
        <end position="407"/>
    </location>
</feature>
<dbReference type="InterPro" id="IPR007111">
    <property type="entry name" value="NACHT_NTPase"/>
</dbReference>
<accession>A0A495IW44</accession>
<evidence type="ECO:0000259" key="1">
    <source>
        <dbReference type="Pfam" id="PF05729"/>
    </source>
</evidence>